<keyword evidence="2" id="KW-1185">Reference proteome</keyword>
<evidence type="ECO:0000313" key="1">
    <source>
        <dbReference type="EMBL" id="GGD88166.1"/>
    </source>
</evidence>
<accession>A0A916ZCJ2</accession>
<reference evidence="1" key="1">
    <citation type="journal article" date="2014" name="Int. J. Syst. Evol. Microbiol.">
        <title>Complete genome sequence of Corynebacterium casei LMG S-19264T (=DSM 44701T), isolated from a smear-ripened cheese.</title>
        <authorList>
            <consortium name="US DOE Joint Genome Institute (JGI-PGF)"/>
            <person name="Walter F."/>
            <person name="Albersmeier A."/>
            <person name="Kalinowski J."/>
            <person name="Ruckert C."/>
        </authorList>
    </citation>
    <scope>NUCLEOTIDE SEQUENCE</scope>
    <source>
        <strain evidence="1">CGMCC 1.15178</strain>
    </source>
</reference>
<sequence>MTLRYTDYIRLKTGSNQSVGKFGDDIYAYEVLTGIADSPEYHQISKKEFESFETWSQEYITDLKKVYEIINRPVICSGYLGRAELNTSLLRDI</sequence>
<comment type="caution">
    <text evidence="1">The sequence shown here is derived from an EMBL/GenBank/DDBJ whole genome shotgun (WGS) entry which is preliminary data.</text>
</comment>
<reference evidence="1" key="2">
    <citation type="submission" date="2020-09" db="EMBL/GenBank/DDBJ databases">
        <authorList>
            <person name="Sun Q."/>
            <person name="Zhou Y."/>
        </authorList>
    </citation>
    <scope>NUCLEOTIDE SEQUENCE</scope>
    <source>
        <strain evidence="1">CGMCC 1.15178</strain>
    </source>
</reference>
<dbReference type="AlphaFoldDB" id="A0A916ZCJ2"/>
<proteinExistence type="predicted"/>
<gene>
    <name evidence="1" type="ORF">GCM10010911_53360</name>
</gene>
<dbReference type="Proteomes" id="UP000612456">
    <property type="component" value="Unassembled WGS sequence"/>
</dbReference>
<name>A0A916ZCJ2_9BACL</name>
<evidence type="ECO:0000313" key="2">
    <source>
        <dbReference type="Proteomes" id="UP000612456"/>
    </source>
</evidence>
<dbReference type="EMBL" id="BMHP01000004">
    <property type="protein sequence ID" value="GGD88166.1"/>
    <property type="molecule type" value="Genomic_DNA"/>
</dbReference>
<organism evidence="1 2">
    <name type="scientific">Paenibacillus nasutitermitis</name>
    <dbReference type="NCBI Taxonomy" id="1652958"/>
    <lineage>
        <taxon>Bacteria</taxon>
        <taxon>Bacillati</taxon>
        <taxon>Bacillota</taxon>
        <taxon>Bacilli</taxon>
        <taxon>Bacillales</taxon>
        <taxon>Paenibacillaceae</taxon>
        <taxon>Paenibacillus</taxon>
    </lineage>
</organism>
<protein>
    <submittedName>
        <fullName evidence="1">Uncharacterized protein</fullName>
    </submittedName>
</protein>